<evidence type="ECO:0000313" key="6">
    <source>
        <dbReference type="Proteomes" id="UP001215280"/>
    </source>
</evidence>
<dbReference type="Proteomes" id="UP001215280">
    <property type="component" value="Unassembled WGS sequence"/>
</dbReference>
<dbReference type="GO" id="GO:0001731">
    <property type="term" value="P:formation of translation preinitiation complex"/>
    <property type="evidence" value="ECO:0007669"/>
    <property type="project" value="TreeGrafter"/>
</dbReference>
<name>A0AAD7N343_9AGAR</name>
<feature type="non-terminal residue" evidence="5">
    <location>
        <position position="92"/>
    </location>
</feature>
<evidence type="ECO:0000256" key="2">
    <source>
        <dbReference type="ARBA" id="ARBA00011742"/>
    </source>
</evidence>
<gene>
    <name evidence="5" type="ORF">DFH07DRAFT_978685</name>
</gene>
<feature type="domain" description="SUI1" evidence="4">
    <location>
        <begin position="2"/>
        <end position="72"/>
    </location>
</feature>
<sequence length="92" mass="10465">MMKRIERNKRKHITSRFGLEAFSIDPKKASKQFSSKFTMESSVTRKNPQGLEEVVVSGDVSDRIPEMIKNKVGALKGIPADNVELMEEKKKK</sequence>
<dbReference type="SUPFAM" id="SSF55159">
    <property type="entry name" value="eIF1-like"/>
    <property type="match status" value="1"/>
</dbReference>
<comment type="subunit">
    <text evidence="2">Interacts with the 40S ribosomal subunit.</text>
</comment>
<organism evidence="5 6">
    <name type="scientific">Mycena maculata</name>
    <dbReference type="NCBI Taxonomy" id="230809"/>
    <lineage>
        <taxon>Eukaryota</taxon>
        <taxon>Fungi</taxon>
        <taxon>Dikarya</taxon>
        <taxon>Basidiomycota</taxon>
        <taxon>Agaricomycotina</taxon>
        <taxon>Agaricomycetes</taxon>
        <taxon>Agaricomycetidae</taxon>
        <taxon>Agaricales</taxon>
        <taxon>Marasmiineae</taxon>
        <taxon>Mycenaceae</taxon>
        <taxon>Mycena</taxon>
    </lineage>
</organism>
<evidence type="ECO:0000256" key="1">
    <source>
        <dbReference type="ARBA" id="ARBA00007514"/>
    </source>
</evidence>
<reference evidence="5" key="1">
    <citation type="submission" date="2023-03" db="EMBL/GenBank/DDBJ databases">
        <title>Massive genome expansion in bonnet fungi (Mycena s.s.) driven by repeated elements and novel gene families across ecological guilds.</title>
        <authorList>
            <consortium name="Lawrence Berkeley National Laboratory"/>
            <person name="Harder C.B."/>
            <person name="Miyauchi S."/>
            <person name="Viragh M."/>
            <person name="Kuo A."/>
            <person name="Thoen E."/>
            <person name="Andreopoulos B."/>
            <person name="Lu D."/>
            <person name="Skrede I."/>
            <person name="Drula E."/>
            <person name="Henrissat B."/>
            <person name="Morin E."/>
            <person name="Kohler A."/>
            <person name="Barry K."/>
            <person name="LaButti K."/>
            <person name="Morin E."/>
            <person name="Salamov A."/>
            <person name="Lipzen A."/>
            <person name="Mereny Z."/>
            <person name="Hegedus B."/>
            <person name="Baldrian P."/>
            <person name="Stursova M."/>
            <person name="Weitz H."/>
            <person name="Taylor A."/>
            <person name="Grigoriev I.V."/>
            <person name="Nagy L.G."/>
            <person name="Martin F."/>
            <person name="Kauserud H."/>
        </authorList>
    </citation>
    <scope>NUCLEOTIDE SEQUENCE</scope>
    <source>
        <strain evidence="5">CBHHK188m</strain>
    </source>
</reference>
<proteinExistence type="inferred from homology"/>
<dbReference type="EMBL" id="JARJLG010000108">
    <property type="protein sequence ID" value="KAJ7744297.1"/>
    <property type="molecule type" value="Genomic_DNA"/>
</dbReference>
<dbReference type="GO" id="GO:0003743">
    <property type="term" value="F:translation initiation factor activity"/>
    <property type="evidence" value="ECO:0007669"/>
    <property type="project" value="InterPro"/>
</dbReference>
<dbReference type="AlphaFoldDB" id="A0AAD7N343"/>
<evidence type="ECO:0000259" key="4">
    <source>
        <dbReference type="PROSITE" id="PS50296"/>
    </source>
</evidence>
<dbReference type="Gene3D" id="3.30.780.10">
    <property type="entry name" value="SUI1-like domain"/>
    <property type="match status" value="1"/>
</dbReference>
<evidence type="ECO:0000313" key="5">
    <source>
        <dbReference type="EMBL" id="KAJ7744297.1"/>
    </source>
</evidence>
<dbReference type="CDD" id="cd11607">
    <property type="entry name" value="DENR_C"/>
    <property type="match status" value="1"/>
</dbReference>
<dbReference type="InterPro" id="IPR050318">
    <property type="entry name" value="DENR/SUI1_TIF"/>
</dbReference>
<dbReference type="PANTHER" id="PTHR12789:SF0">
    <property type="entry name" value="DENSITY-REGULATED PROTEIN"/>
    <property type="match status" value="1"/>
</dbReference>
<dbReference type="GO" id="GO:0003729">
    <property type="term" value="F:mRNA binding"/>
    <property type="evidence" value="ECO:0007669"/>
    <property type="project" value="TreeGrafter"/>
</dbReference>
<dbReference type="PROSITE" id="PS50296">
    <property type="entry name" value="SUI1"/>
    <property type="match status" value="1"/>
</dbReference>
<dbReference type="InterPro" id="IPR036877">
    <property type="entry name" value="SUI1_dom_sf"/>
</dbReference>
<dbReference type="InterPro" id="IPR046447">
    <property type="entry name" value="DENR_C"/>
</dbReference>
<protein>
    <recommendedName>
        <fullName evidence="3">Translation machinery-associated protein 22</fullName>
    </recommendedName>
</protein>
<comment type="similarity">
    <text evidence="1">Belongs to the DENR family.</text>
</comment>
<dbReference type="InterPro" id="IPR001950">
    <property type="entry name" value="SUI1"/>
</dbReference>
<comment type="caution">
    <text evidence="5">The sequence shown here is derived from an EMBL/GenBank/DDBJ whole genome shotgun (WGS) entry which is preliminary data.</text>
</comment>
<dbReference type="GO" id="GO:0002188">
    <property type="term" value="P:translation reinitiation"/>
    <property type="evidence" value="ECO:0007669"/>
    <property type="project" value="TreeGrafter"/>
</dbReference>
<keyword evidence="6" id="KW-1185">Reference proteome</keyword>
<dbReference type="Pfam" id="PF01253">
    <property type="entry name" value="SUI1"/>
    <property type="match status" value="1"/>
</dbReference>
<evidence type="ECO:0000256" key="3">
    <source>
        <dbReference type="ARBA" id="ARBA00020058"/>
    </source>
</evidence>
<accession>A0AAD7N343</accession>
<dbReference type="PANTHER" id="PTHR12789">
    <property type="entry name" value="DENSITY-REGULATED PROTEIN HOMOLOG"/>
    <property type="match status" value="1"/>
</dbReference>